<dbReference type="KEGG" id="bwh:A9C19_18420"/>
<accession>A0A1L3MW78</accession>
<dbReference type="Proteomes" id="UP000181936">
    <property type="component" value="Chromosome"/>
</dbReference>
<evidence type="ECO:0000313" key="1">
    <source>
        <dbReference type="EMBL" id="APH06540.1"/>
    </source>
</evidence>
<keyword evidence="2" id="KW-1185">Reference proteome</keyword>
<reference evidence="1 2" key="1">
    <citation type="journal article" date="2016" name="Sci. Rep.">
        <title>Complete genome sequence and transcriptomic analysis of a novel marine strain Bacillus weihaiensis reveals the mechanism of brown algae degradation.</title>
        <authorList>
            <person name="Zhu Y."/>
            <person name="Chen P."/>
            <person name="Bao Y."/>
            <person name="Men Y."/>
            <person name="Zeng Y."/>
            <person name="Yang J."/>
            <person name="Sun J."/>
            <person name="Sun Y."/>
        </authorList>
    </citation>
    <scope>NUCLEOTIDE SEQUENCE [LARGE SCALE GENOMIC DNA]</scope>
    <source>
        <strain evidence="1 2">Alg07</strain>
    </source>
</reference>
<dbReference type="EMBL" id="CP016020">
    <property type="protein sequence ID" value="APH06540.1"/>
    <property type="molecule type" value="Genomic_DNA"/>
</dbReference>
<evidence type="ECO:0000313" key="2">
    <source>
        <dbReference type="Proteomes" id="UP000181936"/>
    </source>
</evidence>
<dbReference type="AlphaFoldDB" id="A0A1L3MW78"/>
<protein>
    <submittedName>
        <fullName evidence="1">Uncharacterized protein</fullName>
    </submittedName>
</protein>
<sequence length="65" mass="7629">MKNDTEIQALIDEGRKAYYRQYRQKPENKKKARQHSDNFFLKVGMEQLDTKGDNANNKLLGEKSP</sequence>
<dbReference type="RefSeq" id="WP_072581342.1">
    <property type="nucleotide sequence ID" value="NZ_CP016020.1"/>
</dbReference>
<name>A0A1L3MW78_9BACI</name>
<organism evidence="1 2">
    <name type="scientific">Bacillus weihaiensis</name>
    <dbReference type="NCBI Taxonomy" id="1547283"/>
    <lineage>
        <taxon>Bacteria</taxon>
        <taxon>Bacillati</taxon>
        <taxon>Bacillota</taxon>
        <taxon>Bacilli</taxon>
        <taxon>Bacillales</taxon>
        <taxon>Bacillaceae</taxon>
        <taxon>Bacillus</taxon>
    </lineage>
</organism>
<dbReference type="OrthoDB" id="2927173at2"/>
<gene>
    <name evidence="1" type="ORF">A9C19_18420</name>
</gene>
<proteinExistence type="predicted"/>